<dbReference type="OrthoDB" id="9792434at2"/>
<keyword evidence="3" id="KW-1185">Reference proteome</keyword>
<dbReference type="AlphaFoldDB" id="A0A0K2GH89"/>
<accession>A0A0K2GH89</accession>
<proteinExistence type="predicted"/>
<evidence type="ECO:0000256" key="1">
    <source>
        <dbReference type="SAM" id="Phobius"/>
    </source>
</evidence>
<dbReference type="Proteomes" id="UP000069205">
    <property type="component" value="Chromosome"/>
</dbReference>
<evidence type="ECO:0000313" key="2">
    <source>
        <dbReference type="EMBL" id="ALA60325.1"/>
    </source>
</evidence>
<evidence type="ECO:0000313" key="3">
    <source>
        <dbReference type="Proteomes" id="UP000069205"/>
    </source>
</evidence>
<keyword evidence="1" id="KW-0812">Transmembrane</keyword>
<organism evidence="2 3">
    <name type="scientific">Nitrospira moscoviensis</name>
    <dbReference type="NCBI Taxonomy" id="42253"/>
    <lineage>
        <taxon>Bacteria</taxon>
        <taxon>Pseudomonadati</taxon>
        <taxon>Nitrospirota</taxon>
        <taxon>Nitrospiria</taxon>
        <taxon>Nitrospirales</taxon>
        <taxon>Nitrospiraceae</taxon>
        <taxon>Nitrospira</taxon>
    </lineage>
</organism>
<dbReference type="RefSeq" id="WP_053381200.1">
    <property type="nucleotide sequence ID" value="NZ_CP011801.1"/>
</dbReference>
<protein>
    <submittedName>
        <fullName evidence="2">Uncharacterized protein</fullName>
    </submittedName>
</protein>
<sequence length="317" mass="34082">MSYRFNALDIIVGVGMSAIMFGAILFFVATAGTLQAVSPQAVSAEQFSDDPSGMVWLQPALGQAIVDRMLLESRFNAAQADAVSEWNRATMAYHDLQARFDDPVGGVARLAVAMPAQHLARVQGVLGRSIVNFTKRGVRSGLLSGDRLDSAFNTSMIGKTEATGLRMNREFEASWQPMLGQAIIDAVRRYRQQSAAVQERMGAAIAHLTSVEAASGEALGENQRQLAGAIMAAVRTDALSDRLQLLAALESLQDEPAARSTQPASWPDIPLGLLIAAVVGLGTIFMAGLLLSAMAREAKAQAERNREMSRWVYRMAS</sequence>
<keyword evidence="1" id="KW-1133">Transmembrane helix</keyword>
<keyword evidence="1" id="KW-0472">Membrane</keyword>
<dbReference type="EMBL" id="CP011801">
    <property type="protein sequence ID" value="ALA60325.1"/>
    <property type="molecule type" value="Genomic_DNA"/>
</dbReference>
<dbReference type="KEGG" id="nmv:NITMOv2_3940"/>
<feature type="transmembrane region" description="Helical" evidence="1">
    <location>
        <begin position="269"/>
        <end position="291"/>
    </location>
</feature>
<name>A0A0K2GH89_NITMO</name>
<dbReference type="PATRIC" id="fig|42253.5.peg.3884"/>
<gene>
    <name evidence="2" type="ORF">NITMOv2_3940</name>
</gene>
<feature type="transmembrane region" description="Helical" evidence="1">
    <location>
        <begin position="7"/>
        <end position="29"/>
    </location>
</feature>
<dbReference type="STRING" id="42253.NITMOv2_3940"/>
<reference evidence="2 3" key="1">
    <citation type="journal article" date="2015" name="Proc. Natl. Acad. Sci. U.S.A.">
        <title>Expanded metabolic versatility of ubiquitous nitrite-oxidizing bacteria from the genus Nitrospira.</title>
        <authorList>
            <person name="Koch H."/>
            <person name="Lucker S."/>
            <person name="Albertsen M."/>
            <person name="Kitzinger K."/>
            <person name="Herbold C."/>
            <person name="Spieck E."/>
            <person name="Nielsen P.H."/>
            <person name="Wagner M."/>
            <person name="Daims H."/>
        </authorList>
    </citation>
    <scope>NUCLEOTIDE SEQUENCE [LARGE SCALE GENOMIC DNA]</scope>
    <source>
        <strain evidence="2 3">NSP M-1</strain>
    </source>
</reference>